<dbReference type="EMBL" id="RRCH01000012">
    <property type="protein sequence ID" value="RRJ31836.1"/>
    <property type="molecule type" value="Genomic_DNA"/>
</dbReference>
<dbReference type="InterPro" id="IPR036318">
    <property type="entry name" value="FAD-bd_PCMH-like_sf"/>
</dbReference>
<accession>A0A3P3REB4</accession>
<dbReference type="Gene3D" id="3.30.465.10">
    <property type="match status" value="1"/>
</dbReference>
<evidence type="ECO:0000313" key="12">
    <source>
        <dbReference type="EMBL" id="RRJ31836.1"/>
    </source>
</evidence>
<keyword evidence="3 9" id="KW-0812">Transmembrane</keyword>
<keyword evidence="2" id="KW-1003">Cell membrane</keyword>
<evidence type="ECO:0000256" key="5">
    <source>
        <dbReference type="ARBA" id="ARBA00022989"/>
    </source>
</evidence>
<dbReference type="Gene3D" id="3.10.580.10">
    <property type="entry name" value="CBS-domain"/>
    <property type="match status" value="1"/>
</dbReference>
<dbReference type="GO" id="GO:0005886">
    <property type="term" value="C:plasma membrane"/>
    <property type="evidence" value="ECO:0007669"/>
    <property type="project" value="UniProtKB-SubCell"/>
</dbReference>
<dbReference type="Pfam" id="PF00571">
    <property type="entry name" value="CBS"/>
    <property type="match status" value="2"/>
</dbReference>
<dbReference type="RefSeq" id="WP_124954246.1">
    <property type="nucleotide sequence ID" value="NZ_RRCH01000012.1"/>
</dbReference>
<organism evidence="12 13">
    <name type="scientific">Halocatena pleomorpha</name>
    <dbReference type="NCBI Taxonomy" id="1785090"/>
    <lineage>
        <taxon>Archaea</taxon>
        <taxon>Methanobacteriati</taxon>
        <taxon>Methanobacteriota</taxon>
        <taxon>Stenosarchaea group</taxon>
        <taxon>Halobacteria</taxon>
        <taxon>Halobacteriales</taxon>
        <taxon>Natronomonadaceae</taxon>
        <taxon>Halocatena</taxon>
    </lineage>
</organism>
<feature type="transmembrane region" description="Helical" evidence="9">
    <location>
        <begin position="138"/>
        <end position="160"/>
    </location>
</feature>
<keyword evidence="5 9" id="KW-1133">Transmembrane helix</keyword>
<evidence type="ECO:0000256" key="7">
    <source>
        <dbReference type="ARBA" id="ARBA00023136"/>
    </source>
</evidence>
<keyword evidence="6 8" id="KW-0129">CBS domain</keyword>
<dbReference type="InterPro" id="IPR046342">
    <property type="entry name" value="CBS_dom_sf"/>
</dbReference>
<dbReference type="PROSITE" id="PS51846">
    <property type="entry name" value="CNNM"/>
    <property type="match status" value="1"/>
</dbReference>
<sequence>MVDIIVSVTRLVGALILVFMNGFFVAAEFAYVRVRSSAVKQLVDEGRTGSATLQEAVDNLDDYLAVTQLGITIASLGLGWLGEPAVAALLEPVLTPVLPESVLHLVAFAVGFSVITFLHVVFGELAPKTISIAQPERIALVVSPAMKLFYYLFVPGIILFNGTANRFTRLIGIPPASESEETLTEEEIRTVLSRAGREGQIDTTEVEMIERVFMLDDTTARAVMVPRPDVVTIESDRSLAEVRSLILEADHTRYPVLDAEDPNQVIGFIDVKDVLRATESDDRSPDTTARDIVRDIPVVPETTPISDILAQFQRERGQMAVVIDEWGVFEGLVTIEDIIEQVVGDIRDEFDTDEPSIDRREDAYVVDGAVTVSAVNERLDTDFETDEFGTIGGLVLDQLGRAPDVGDRITVDDYVLSVAEVEGARIASVVIRPAEQTEDS</sequence>
<dbReference type="AlphaFoldDB" id="A0A3P3REB4"/>
<dbReference type="InterPro" id="IPR016169">
    <property type="entry name" value="FAD-bd_PCMH_sub2"/>
</dbReference>
<dbReference type="GO" id="GO:0050660">
    <property type="term" value="F:flavin adenine dinucleotide binding"/>
    <property type="evidence" value="ECO:0007669"/>
    <property type="project" value="InterPro"/>
</dbReference>
<evidence type="ECO:0000256" key="4">
    <source>
        <dbReference type="ARBA" id="ARBA00022737"/>
    </source>
</evidence>
<dbReference type="FunFam" id="3.10.580.10:FF:000002">
    <property type="entry name" value="Magnesium/cobalt efflux protein CorC"/>
    <property type="match status" value="1"/>
</dbReference>
<proteinExistence type="predicted"/>
<feature type="domain" description="CBS" evidence="10">
    <location>
        <begin position="224"/>
        <end position="287"/>
    </location>
</feature>
<feature type="transmembrane region" description="Helical" evidence="9">
    <location>
        <begin position="63"/>
        <end position="82"/>
    </location>
</feature>
<dbReference type="InterPro" id="IPR002550">
    <property type="entry name" value="CNNM"/>
</dbReference>
<evidence type="ECO:0000313" key="13">
    <source>
        <dbReference type="Proteomes" id="UP000282322"/>
    </source>
</evidence>
<keyword evidence="7 9" id="KW-0472">Membrane</keyword>
<evidence type="ECO:0000256" key="1">
    <source>
        <dbReference type="ARBA" id="ARBA00004651"/>
    </source>
</evidence>
<dbReference type="CDD" id="cd04590">
    <property type="entry name" value="CBS_pair_CorC_HlyC_assoc"/>
    <property type="match status" value="1"/>
</dbReference>
<dbReference type="Proteomes" id="UP000282322">
    <property type="component" value="Unassembled WGS sequence"/>
</dbReference>
<evidence type="ECO:0000259" key="11">
    <source>
        <dbReference type="PROSITE" id="PS51846"/>
    </source>
</evidence>
<dbReference type="OrthoDB" id="53218at2157"/>
<dbReference type="SUPFAM" id="SSF56176">
    <property type="entry name" value="FAD-binding/transporter-associated domain-like"/>
    <property type="match status" value="1"/>
</dbReference>
<dbReference type="PANTHER" id="PTHR43099:SF5">
    <property type="entry name" value="HLYC_CORC FAMILY TRANSPORTER"/>
    <property type="match status" value="1"/>
</dbReference>
<feature type="transmembrane region" description="Helical" evidence="9">
    <location>
        <begin position="12"/>
        <end position="32"/>
    </location>
</feature>
<dbReference type="InterPro" id="IPR000644">
    <property type="entry name" value="CBS_dom"/>
</dbReference>
<comment type="subcellular location">
    <subcellularLocation>
        <location evidence="1">Cell membrane</location>
        <topology evidence="1">Multi-pass membrane protein</topology>
    </subcellularLocation>
</comment>
<dbReference type="InterPro" id="IPR051676">
    <property type="entry name" value="UPF0053_domain"/>
</dbReference>
<dbReference type="PANTHER" id="PTHR43099">
    <property type="entry name" value="UPF0053 PROTEIN YRKA"/>
    <property type="match status" value="1"/>
</dbReference>
<dbReference type="PROSITE" id="PS51371">
    <property type="entry name" value="CBS"/>
    <property type="match status" value="2"/>
</dbReference>
<evidence type="ECO:0000256" key="9">
    <source>
        <dbReference type="SAM" id="Phobius"/>
    </source>
</evidence>
<reference evidence="12 13" key="1">
    <citation type="submission" date="2018-11" db="EMBL/GenBank/DDBJ databases">
        <title>Taxonoimc description of Halomarina strain SPP-AMP-1.</title>
        <authorList>
            <person name="Pal Y."/>
            <person name="Srinivasana K."/>
            <person name="Verma A."/>
            <person name="Kumar P."/>
        </authorList>
    </citation>
    <scope>NUCLEOTIDE SEQUENCE [LARGE SCALE GENOMIC DNA]</scope>
    <source>
        <strain evidence="12 13">SPP-AMP-1</strain>
    </source>
</reference>
<dbReference type="SMART" id="SM00116">
    <property type="entry name" value="CBS"/>
    <property type="match status" value="2"/>
</dbReference>
<feature type="transmembrane region" description="Helical" evidence="9">
    <location>
        <begin position="102"/>
        <end position="126"/>
    </location>
</feature>
<keyword evidence="4" id="KW-0677">Repeat</keyword>
<evidence type="ECO:0000256" key="3">
    <source>
        <dbReference type="ARBA" id="ARBA00022692"/>
    </source>
</evidence>
<dbReference type="InterPro" id="IPR005170">
    <property type="entry name" value="Transptr-assoc_dom"/>
</dbReference>
<protein>
    <submittedName>
        <fullName evidence="12">HlyC/CorC family transporter</fullName>
    </submittedName>
</protein>
<evidence type="ECO:0000256" key="8">
    <source>
        <dbReference type="PROSITE-ProRule" id="PRU00703"/>
    </source>
</evidence>
<evidence type="ECO:0000256" key="2">
    <source>
        <dbReference type="ARBA" id="ARBA00022475"/>
    </source>
</evidence>
<comment type="caution">
    <text evidence="12">The sequence shown here is derived from an EMBL/GenBank/DDBJ whole genome shotgun (WGS) entry which is preliminary data.</text>
</comment>
<keyword evidence="13" id="KW-1185">Reference proteome</keyword>
<dbReference type="SUPFAM" id="SSF54631">
    <property type="entry name" value="CBS-domain pair"/>
    <property type="match status" value="1"/>
</dbReference>
<dbReference type="Pfam" id="PF01595">
    <property type="entry name" value="CNNM"/>
    <property type="match status" value="1"/>
</dbReference>
<dbReference type="SMART" id="SM01091">
    <property type="entry name" value="CorC_HlyC"/>
    <property type="match status" value="1"/>
</dbReference>
<evidence type="ECO:0000259" key="10">
    <source>
        <dbReference type="PROSITE" id="PS51371"/>
    </source>
</evidence>
<feature type="domain" description="CNNM transmembrane" evidence="11">
    <location>
        <begin position="3"/>
        <end position="205"/>
    </location>
</feature>
<evidence type="ECO:0000256" key="6">
    <source>
        <dbReference type="ARBA" id="ARBA00023122"/>
    </source>
</evidence>
<feature type="domain" description="CBS" evidence="10">
    <location>
        <begin position="292"/>
        <end position="349"/>
    </location>
</feature>
<gene>
    <name evidence="12" type="ORF">EIK79_06110</name>
</gene>
<name>A0A3P3REB4_9EURY</name>
<dbReference type="InterPro" id="IPR044751">
    <property type="entry name" value="Ion_transp-like_CBS"/>
</dbReference>
<dbReference type="Pfam" id="PF03471">
    <property type="entry name" value="CorC_HlyC"/>
    <property type="match status" value="1"/>
</dbReference>